<dbReference type="RefSeq" id="WP_341409353.1">
    <property type="nucleotide sequence ID" value="NZ_JBBUTH010000003.1"/>
</dbReference>
<evidence type="ECO:0000256" key="5">
    <source>
        <dbReference type="ARBA" id="ARBA00024042"/>
    </source>
</evidence>
<protein>
    <submittedName>
        <fullName evidence="7">Alpha-hydroxy acid oxidase</fullName>
        <ecNumber evidence="7">1.-.-.-</ecNumber>
    </submittedName>
</protein>
<evidence type="ECO:0000259" key="6">
    <source>
        <dbReference type="PROSITE" id="PS51349"/>
    </source>
</evidence>
<keyword evidence="2" id="KW-0285">Flavoprotein</keyword>
<dbReference type="Pfam" id="PF01070">
    <property type="entry name" value="FMN_dh"/>
    <property type="match status" value="1"/>
</dbReference>
<dbReference type="Gene3D" id="3.20.20.70">
    <property type="entry name" value="Aldolase class I"/>
    <property type="match status" value="1"/>
</dbReference>
<evidence type="ECO:0000313" key="8">
    <source>
        <dbReference type="Proteomes" id="UP001365405"/>
    </source>
</evidence>
<name>A0ABU9CEQ4_9BURK</name>
<evidence type="ECO:0000256" key="2">
    <source>
        <dbReference type="ARBA" id="ARBA00022630"/>
    </source>
</evidence>
<evidence type="ECO:0000256" key="3">
    <source>
        <dbReference type="ARBA" id="ARBA00022643"/>
    </source>
</evidence>
<dbReference type="CDD" id="cd02809">
    <property type="entry name" value="alpha_hydroxyacid_oxid_FMN"/>
    <property type="match status" value="1"/>
</dbReference>
<comment type="cofactor">
    <cofactor evidence="1">
        <name>FMN</name>
        <dbReference type="ChEBI" id="CHEBI:58210"/>
    </cofactor>
</comment>
<dbReference type="EC" id="1.-.-.-" evidence="7"/>
<dbReference type="InterPro" id="IPR037396">
    <property type="entry name" value="FMN_HAD"/>
</dbReference>
<keyword evidence="8" id="KW-1185">Reference proteome</keyword>
<dbReference type="EMBL" id="JBBUTH010000003">
    <property type="protein sequence ID" value="MEK8049670.1"/>
    <property type="molecule type" value="Genomic_DNA"/>
</dbReference>
<dbReference type="PROSITE" id="PS51349">
    <property type="entry name" value="FMN_HYDROXY_ACID_DH_2"/>
    <property type="match status" value="1"/>
</dbReference>
<accession>A0ABU9CEQ4</accession>
<keyword evidence="3" id="KW-0288">FMN</keyword>
<evidence type="ECO:0000313" key="7">
    <source>
        <dbReference type="EMBL" id="MEK8049670.1"/>
    </source>
</evidence>
<feature type="domain" description="FMN hydroxy acid dehydrogenase" evidence="6">
    <location>
        <begin position="16"/>
        <end position="380"/>
    </location>
</feature>
<dbReference type="PANTHER" id="PTHR10578:SF107">
    <property type="entry name" value="2-HYDROXYACID OXIDASE 1"/>
    <property type="match status" value="1"/>
</dbReference>
<dbReference type="InterPro" id="IPR013785">
    <property type="entry name" value="Aldolase_TIM"/>
</dbReference>
<proteinExistence type="inferred from homology"/>
<dbReference type="SUPFAM" id="SSF51395">
    <property type="entry name" value="FMN-linked oxidoreductases"/>
    <property type="match status" value="1"/>
</dbReference>
<sequence>MTDRPPHAPVQAPLQQLPAGLGAAADYARLAQRFIAEPLLAHLDGGAGHDRSAAANLAAFGRWQVMPRLLRDLRHGHTRCRPAGLDLPHPLLLAAVARLGEYHPQAERAVAQAAAATDTVQVLSTLSSLTLEEVAAAAPAAPRWFQLYLQPRREATQDLLRRAAAAGYRAVVLTLDAPVQSPSLRALRAGYRAPAAPAPNLLPYAAGDAALPTPPLGPGDSRVFQGALRHAPRSEDLDWLLADSPLPVWIKGVLHPDDARALATRGVAGLVVSNHGGRSLDGAPASLDCLAAVRAAVGPQLPLLFDGGIRGGDDVFKALALGASAVMVGRLQAHALAVAGALGVAHMLKLLREELELTMALAGCATLADIGPHCLVAAPAPIAPPPSALAPGPDERPPC</sequence>
<dbReference type="PANTHER" id="PTHR10578">
    <property type="entry name" value="S -2-HYDROXY-ACID OXIDASE-RELATED"/>
    <property type="match status" value="1"/>
</dbReference>
<comment type="caution">
    <text evidence="7">The sequence shown here is derived from an EMBL/GenBank/DDBJ whole genome shotgun (WGS) entry which is preliminary data.</text>
</comment>
<comment type="similarity">
    <text evidence="5">Belongs to the FMN-dependent alpha-hydroxy acid dehydrogenase family.</text>
</comment>
<organism evidence="7 8">
    <name type="scientific">Pseudaquabacterium inlustre</name>
    <dbReference type="NCBI Taxonomy" id="2984192"/>
    <lineage>
        <taxon>Bacteria</taxon>
        <taxon>Pseudomonadati</taxon>
        <taxon>Pseudomonadota</taxon>
        <taxon>Betaproteobacteria</taxon>
        <taxon>Burkholderiales</taxon>
        <taxon>Sphaerotilaceae</taxon>
        <taxon>Pseudaquabacterium</taxon>
    </lineage>
</organism>
<keyword evidence="4 7" id="KW-0560">Oxidoreductase</keyword>
<dbReference type="Proteomes" id="UP001365405">
    <property type="component" value="Unassembled WGS sequence"/>
</dbReference>
<evidence type="ECO:0000256" key="4">
    <source>
        <dbReference type="ARBA" id="ARBA00023002"/>
    </source>
</evidence>
<dbReference type="PIRSF" id="PIRSF000138">
    <property type="entry name" value="Al-hdrx_acd_dh"/>
    <property type="match status" value="1"/>
</dbReference>
<dbReference type="GO" id="GO:0016491">
    <property type="term" value="F:oxidoreductase activity"/>
    <property type="evidence" value="ECO:0007669"/>
    <property type="project" value="UniProtKB-KW"/>
</dbReference>
<gene>
    <name evidence="7" type="ORF">AACH10_05440</name>
</gene>
<reference evidence="7 8" key="1">
    <citation type="submission" date="2024-04" db="EMBL/GenBank/DDBJ databases">
        <title>Novel species of the genus Ideonella isolated from streams.</title>
        <authorList>
            <person name="Lu H."/>
        </authorList>
    </citation>
    <scope>NUCLEOTIDE SEQUENCE [LARGE SCALE GENOMIC DNA]</scope>
    <source>
        <strain evidence="7 8">DXS22W</strain>
    </source>
</reference>
<dbReference type="InterPro" id="IPR000262">
    <property type="entry name" value="FMN-dep_DH"/>
</dbReference>
<evidence type="ECO:0000256" key="1">
    <source>
        <dbReference type="ARBA" id="ARBA00001917"/>
    </source>
</evidence>
<dbReference type="InterPro" id="IPR012133">
    <property type="entry name" value="Alpha-hydoxy_acid_DH_FMN"/>
</dbReference>